<dbReference type="EMBL" id="QRHP01000001">
    <property type="protein sequence ID" value="RHF87595.1"/>
    <property type="molecule type" value="Genomic_DNA"/>
</dbReference>
<dbReference type="InterPro" id="IPR013166">
    <property type="entry name" value="Citrate_lyase_ligase_C"/>
</dbReference>
<dbReference type="Pfam" id="PF08218">
    <property type="entry name" value="Citrate_ly_lig"/>
    <property type="match status" value="1"/>
</dbReference>
<sequence length="566" mass="65811">MANVLSKYSDIEVIGIYENKKNQQYVEESLNYAIGINFVSSMHELEKLNPDLIIDTDWTMRHIDKVISFTKCIYIWELLRSNEFYLSCNDSLFIKTKQKLKAQGVMYYSIKIPTERELGINEKNSKKNMTLDEKLEYFSRENNLAKDSNDIKIFNDERHEVSKNIVKKDDLILYKDYRGKFYNFINGQRVVLNSPDEYENTIYLVGACIASSLFNKDVDTLGHYLQELLNKNIKKYRVIALGISNDADRYFFHKALISKKPVCGDIAILMEQGFRLTKFDFDSTALFKKLLEKYDTNIYYDIPVHVGKKANEEIAKFIFQNCIYDVEKSNIGKIPRVEINDSIECNVNDENRKTSFNDNIELQEYKNFLKHNKIHEMPVIGSVVMNCNPFTLGHEYLIESACKQVDFLYIFVVEENKSYFSFEDRIDLVKKGVAHLKNVKVIPSGKFIISSLTFSEYFDKANLAGTTIDTSLDVETFAQQIAPCLDITVRFVGEEPLDPITNQYNKSMKEILPKYGIQLKEIARKESGDSVISASRVRKYIEEKNWNEIKKIVPNTTYDFLIDKYS</sequence>
<comment type="caution">
    <text evidence="4">The sequence shown here is derived from an EMBL/GenBank/DDBJ whole genome shotgun (WGS) entry which is preliminary data.</text>
</comment>
<feature type="domain" description="Citrate lyase ligase C-terminal" evidence="3">
    <location>
        <begin position="380"/>
        <end position="561"/>
    </location>
</feature>
<dbReference type="GO" id="GO:0005524">
    <property type="term" value="F:ATP binding"/>
    <property type="evidence" value="ECO:0007669"/>
    <property type="project" value="UniProtKB-KW"/>
</dbReference>
<dbReference type="SMART" id="SM00764">
    <property type="entry name" value="Citrate_ly_lig"/>
    <property type="match status" value="1"/>
</dbReference>
<dbReference type="NCBIfam" id="TIGR00125">
    <property type="entry name" value="cyt_tran_rel"/>
    <property type="match status" value="1"/>
</dbReference>
<accession>A0A414R3H2</accession>
<protein>
    <recommendedName>
        <fullName evidence="3">Citrate lyase ligase C-terminal domain-containing protein</fullName>
    </recommendedName>
</protein>
<dbReference type="GO" id="GO:0008771">
    <property type="term" value="F:[citrate (pro-3S)-lyase] ligase activity"/>
    <property type="evidence" value="ECO:0007669"/>
    <property type="project" value="InterPro"/>
</dbReference>
<name>A0A414R3H2_9FIRM</name>
<keyword evidence="2" id="KW-0067">ATP-binding</keyword>
<evidence type="ECO:0000313" key="4">
    <source>
        <dbReference type="EMBL" id="RHF87595.1"/>
    </source>
</evidence>
<dbReference type="PANTHER" id="PTHR40599:SF1">
    <property type="entry name" value="[CITRATE [PRO-3S]-LYASE] LIGASE"/>
    <property type="match status" value="1"/>
</dbReference>
<dbReference type="AlphaFoldDB" id="A0A414R3H2"/>
<dbReference type="Gene3D" id="3.40.50.620">
    <property type="entry name" value="HUPs"/>
    <property type="match status" value="1"/>
</dbReference>
<keyword evidence="1" id="KW-0547">Nucleotide-binding</keyword>
<dbReference type="InterPro" id="IPR014729">
    <property type="entry name" value="Rossmann-like_a/b/a_fold"/>
</dbReference>
<dbReference type="InterPro" id="IPR005216">
    <property type="entry name" value="Citrate_lyase_ligase"/>
</dbReference>
<evidence type="ECO:0000259" key="3">
    <source>
        <dbReference type="SMART" id="SM00764"/>
    </source>
</evidence>
<organism evidence="4 5">
    <name type="scientific">Roseburia inulinivorans</name>
    <dbReference type="NCBI Taxonomy" id="360807"/>
    <lineage>
        <taxon>Bacteria</taxon>
        <taxon>Bacillati</taxon>
        <taxon>Bacillota</taxon>
        <taxon>Clostridia</taxon>
        <taxon>Lachnospirales</taxon>
        <taxon>Lachnospiraceae</taxon>
        <taxon>Roseburia</taxon>
    </lineage>
</organism>
<evidence type="ECO:0000256" key="1">
    <source>
        <dbReference type="ARBA" id="ARBA00022741"/>
    </source>
</evidence>
<dbReference type="SUPFAM" id="SSF52374">
    <property type="entry name" value="Nucleotidylyl transferase"/>
    <property type="match status" value="1"/>
</dbReference>
<proteinExistence type="predicted"/>
<dbReference type="Proteomes" id="UP000283701">
    <property type="component" value="Unassembled WGS sequence"/>
</dbReference>
<dbReference type="InterPro" id="IPR004821">
    <property type="entry name" value="Cyt_trans-like"/>
</dbReference>
<reference evidence="4 5" key="1">
    <citation type="submission" date="2018-08" db="EMBL/GenBank/DDBJ databases">
        <title>A genome reference for cultivated species of the human gut microbiota.</title>
        <authorList>
            <person name="Zou Y."/>
            <person name="Xue W."/>
            <person name="Luo G."/>
        </authorList>
    </citation>
    <scope>NUCLEOTIDE SEQUENCE [LARGE SCALE GENOMIC DNA]</scope>
    <source>
        <strain evidence="4 5">AM23-23AC</strain>
    </source>
</reference>
<gene>
    <name evidence="4" type="ORF">DW654_02280</name>
</gene>
<evidence type="ECO:0000313" key="5">
    <source>
        <dbReference type="Proteomes" id="UP000283701"/>
    </source>
</evidence>
<evidence type="ECO:0000256" key="2">
    <source>
        <dbReference type="ARBA" id="ARBA00022840"/>
    </source>
</evidence>
<dbReference type="PANTHER" id="PTHR40599">
    <property type="entry name" value="[CITRATE [PRO-3S]-LYASE] LIGASE"/>
    <property type="match status" value="1"/>
</dbReference>